<dbReference type="Pfam" id="PF01297">
    <property type="entry name" value="ZnuA"/>
    <property type="match status" value="1"/>
</dbReference>
<evidence type="ECO:0000313" key="4">
    <source>
        <dbReference type="EMBL" id="MPM21056.1"/>
    </source>
</evidence>
<dbReference type="EMBL" id="VSSQ01003512">
    <property type="protein sequence ID" value="MPM21056.1"/>
    <property type="molecule type" value="Genomic_DNA"/>
</dbReference>
<dbReference type="InterPro" id="IPR006127">
    <property type="entry name" value="ZnuA-like"/>
</dbReference>
<reference evidence="4" key="1">
    <citation type="submission" date="2019-08" db="EMBL/GenBank/DDBJ databases">
        <authorList>
            <person name="Kucharzyk K."/>
            <person name="Murdoch R.W."/>
            <person name="Higgins S."/>
            <person name="Loffler F."/>
        </authorList>
    </citation>
    <scope>NUCLEOTIDE SEQUENCE</scope>
</reference>
<dbReference type="GO" id="GO:0030001">
    <property type="term" value="P:metal ion transport"/>
    <property type="evidence" value="ECO:0007669"/>
    <property type="project" value="InterPro"/>
</dbReference>
<organism evidence="4">
    <name type="scientific">bioreactor metagenome</name>
    <dbReference type="NCBI Taxonomy" id="1076179"/>
    <lineage>
        <taxon>unclassified sequences</taxon>
        <taxon>metagenomes</taxon>
        <taxon>ecological metagenomes</taxon>
    </lineage>
</organism>
<keyword evidence="3" id="KW-0732">Signal</keyword>
<keyword evidence="2" id="KW-0813">Transport</keyword>
<dbReference type="PANTHER" id="PTHR42953">
    <property type="entry name" value="HIGH-AFFINITY ZINC UPTAKE SYSTEM PROTEIN ZNUA-RELATED"/>
    <property type="match status" value="1"/>
</dbReference>
<evidence type="ECO:0000256" key="1">
    <source>
        <dbReference type="ARBA" id="ARBA00011028"/>
    </source>
</evidence>
<evidence type="ECO:0000256" key="3">
    <source>
        <dbReference type="ARBA" id="ARBA00022729"/>
    </source>
</evidence>
<name>A0A644XXR5_9ZZZZ</name>
<sequence length="306" mass="33905">MNKHFPILMYTLLLVPALVFSTGNREQTPSDALPIVAVSILPQAYFVDRIAPSLVDTLTLVGEGQNPHSYEPSPSQMARLAKADVWVLSGTDFEHALEDKIQALYPNLLVVDGTKGMTFRTLEAHGHDEEEAHEEHDEHDLNIDRHTWLGWSQAKVLVKNTEQALLSVLDEQHHAVVQANTEALLSEMDALFSDMQKKLAHLSGSTVFVYHPSFGYFLDSLSLIQEAVETGGKEPTARDLSLLIEKAKAEQAKAIFVQKQFPVASAQTLAKSVGAEVVALDPLAYEWMENIRLMSEALLRVGKGRQ</sequence>
<dbReference type="SUPFAM" id="SSF53807">
    <property type="entry name" value="Helical backbone' metal receptor"/>
    <property type="match status" value="1"/>
</dbReference>
<evidence type="ECO:0000256" key="2">
    <source>
        <dbReference type="ARBA" id="ARBA00022448"/>
    </source>
</evidence>
<comment type="caution">
    <text evidence="4">The sequence shown here is derived from an EMBL/GenBank/DDBJ whole genome shotgun (WGS) entry which is preliminary data.</text>
</comment>
<proteinExistence type="inferred from homology"/>
<dbReference type="GO" id="GO:0046872">
    <property type="term" value="F:metal ion binding"/>
    <property type="evidence" value="ECO:0007669"/>
    <property type="project" value="InterPro"/>
</dbReference>
<comment type="similarity">
    <text evidence="1">Belongs to the bacterial solute-binding protein 9 family.</text>
</comment>
<accession>A0A644XXR5</accession>
<dbReference type="InterPro" id="IPR050492">
    <property type="entry name" value="Bact_metal-bind_prot9"/>
</dbReference>
<gene>
    <name evidence="4" type="primary">znuA_17</name>
    <name evidence="4" type="ORF">SDC9_67499</name>
</gene>
<dbReference type="PANTHER" id="PTHR42953:SF3">
    <property type="entry name" value="HIGH-AFFINITY ZINC UPTAKE SYSTEM PROTEIN ZNUA"/>
    <property type="match status" value="1"/>
</dbReference>
<dbReference type="Gene3D" id="3.40.50.1980">
    <property type="entry name" value="Nitrogenase molybdenum iron protein domain"/>
    <property type="match status" value="2"/>
</dbReference>
<protein>
    <submittedName>
        <fullName evidence="4">High-affinity zinc uptake system protein ZnuA</fullName>
    </submittedName>
</protein>
<dbReference type="AlphaFoldDB" id="A0A644XXR5"/>